<dbReference type="InterPro" id="IPR001789">
    <property type="entry name" value="Sig_transdc_resp-reg_receiver"/>
</dbReference>
<comment type="caution">
    <text evidence="5">The sequence shown here is derived from an EMBL/GenBank/DDBJ whole genome shotgun (WGS) entry which is preliminary data.</text>
</comment>
<organism evidence="5 6">
    <name type="scientific">Prevotella disiens JCM 6334 = ATCC 29426</name>
    <dbReference type="NCBI Taxonomy" id="1235811"/>
    <lineage>
        <taxon>Bacteria</taxon>
        <taxon>Pseudomonadati</taxon>
        <taxon>Bacteroidota</taxon>
        <taxon>Bacteroidia</taxon>
        <taxon>Bacteroidales</taxon>
        <taxon>Prevotellaceae</taxon>
        <taxon>Prevotella</taxon>
    </lineage>
</organism>
<dbReference type="Proteomes" id="UP000016660">
    <property type="component" value="Unassembled WGS sequence"/>
</dbReference>
<dbReference type="PROSITE" id="PS50110">
    <property type="entry name" value="RESPONSE_REGULATORY"/>
    <property type="match status" value="1"/>
</dbReference>
<protein>
    <submittedName>
        <fullName evidence="5">PglZ domain protein</fullName>
    </submittedName>
</protein>
<name>A0ABP2Y7V1_9BACT</name>
<evidence type="ECO:0000259" key="4">
    <source>
        <dbReference type="PROSITE" id="PS50110"/>
    </source>
</evidence>
<dbReference type="InterPro" id="IPR017850">
    <property type="entry name" value="Alkaline_phosphatase_core_sf"/>
</dbReference>
<dbReference type="SMART" id="SM00448">
    <property type="entry name" value="REC"/>
    <property type="match status" value="1"/>
</dbReference>
<dbReference type="Gene3D" id="3.40.50.2300">
    <property type="match status" value="1"/>
</dbReference>
<dbReference type="SUPFAM" id="SSF53649">
    <property type="entry name" value="Alkaline phosphatase-like"/>
    <property type="match status" value="1"/>
</dbReference>
<feature type="domain" description="Response regulatory" evidence="4">
    <location>
        <begin position="31"/>
        <end position="145"/>
    </location>
</feature>
<keyword evidence="6" id="KW-1185">Reference proteome</keyword>
<keyword evidence="2" id="KW-0902">Two-component regulatory system</keyword>
<proteinExistence type="predicted"/>
<dbReference type="CDD" id="cd00156">
    <property type="entry name" value="REC"/>
    <property type="match status" value="1"/>
</dbReference>
<dbReference type="PANTHER" id="PTHR44591">
    <property type="entry name" value="STRESS RESPONSE REGULATOR PROTEIN 1"/>
    <property type="match status" value="1"/>
</dbReference>
<dbReference type="SUPFAM" id="SSF52172">
    <property type="entry name" value="CheY-like"/>
    <property type="match status" value="1"/>
</dbReference>
<feature type="modified residue" description="4-aspartylphosphate" evidence="3">
    <location>
        <position position="80"/>
    </location>
</feature>
<accession>A0ABP2Y7V1</accession>
<dbReference type="InterPro" id="IPR011006">
    <property type="entry name" value="CheY-like_superfamily"/>
</dbReference>
<evidence type="ECO:0000256" key="2">
    <source>
        <dbReference type="ARBA" id="ARBA00023012"/>
    </source>
</evidence>
<reference evidence="5 6" key="1">
    <citation type="submission" date="2013-06" db="EMBL/GenBank/DDBJ databases">
        <authorList>
            <person name="Weinstock G."/>
            <person name="Sodergren E."/>
            <person name="Lobos E.A."/>
            <person name="Fulton L."/>
            <person name="Fulton R."/>
            <person name="Courtney L."/>
            <person name="Fronick C."/>
            <person name="O'Laughlin M."/>
            <person name="Godfrey J."/>
            <person name="Wilson R.M."/>
            <person name="Miner T."/>
            <person name="Farmer C."/>
            <person name="Delehaunty K."/>
            <person name="Cordes M."/>
            <person name="Minx P."/>
            <person name="Tomlinson C."/>
            <person name="Chen J."/>
            <person name="Wollam A."/>
            <person name="Pepin K.H."/>
            <person name="Bhonagiri V."/>
            <person name="Zhang X."/>
            <person name="Warren W."/>
            <person name="Mitreva M."/>
            <person name="Mardis E.R."/>
            <person name="Wilson R.K."/>
        </authorList>
    </citation>
    <scope>NUCLEOTIDE SEQUENCE [LARGE SCALE GENOMIC DNA]</scope>
    <source>
        <strain evidence="5 6">ATCC 29426</strain>
    </source>
</reference>
<evidence type="ECO:0000313" key="6">
    <source>
        <dbReference type="Proteomes" id="UP000016660"/>
    </source>
</evidence>
<evidence type="ECO:0000256" key="1">
    <source>
        <dbReference type="ARBA" id="ARBA00022553"/>
    </source>
</evidence>
<dbReference type="InterPro" id="IPR050595">
    <property type="entry name" value="Bact_response_regulator"/>
</dbReference>
<dbReference type="Pfam" id="PF00072">
    <property type="entry name" value="Response_reg"/>
    <property type="match status" value="1"/>
</dbReference>
<dbReference type="Pfam" id="PF08665">
    <property type="entry name" value="PglZ"/>
    <property type="match status" value="1"/>
</dbReference>
<dbReference type="PANTHER" id="PTHR44591:SF14">
    <property type="entry name" value="PROTEIN PILG"/>
    <property type="match status" value="1"/>
</dbReference>
<evidence type="ECO:0000256" key="3">
    <source>
        <dbReference type="PROSITE-ProRule" id="PRU00169"/>
    </source>
</evidence>
<gene>
    <name evidence="5" type="ORF">HMPREF0653_01128</name>
</gene>
<keyword evidence="1 3" id="KW-0597">Phosphoprotein</keyword>
<evidence type="ECO:0000313" key="5">
    <source>
        <dbReference type="EMBL" id="ERJ77398.1"/>
    </source>
</evidence>
<sequence>MVSKGSFPTRTNGLWQIKHKERKKRNMTNGLLLWVDDEIELLKAHIIFLEKKGYEVVTVSNGADAIDQFRTQTFDLVLLDEQMPGLSGLETLQKLKEIQPATPIVMVTKSEEEDIMNQAIGSKIADYLIKPVNPSQILLTLKKNIHRKEIVTEVTQSGYQQEYQQLAMQISDCRTFNDWAEVYKRLVKWELELSSTDSNMTEMLTMQKEDANNGFAKYIAKHYLDWVAPTNGKGKTDDSRPLMSPDIFKKQVFPTIDEGNKVFLIVVDNLRFDQWRILSEELAELYDIDEKLYMTIIPTATQYARNAIFSGLMPAQIAKMYPELWVDEDEEEGKNLNEGPLIQTQIDRFRRHDKFSYHKINNSSGAEKFMQQLKNLEQNDLNVLVVNFIDMLSHARTEMKMIRELASDESAYRSLTLSWFRHNVLSDVFRELSRSNYKIILTTDHGSIRTVKPVKIIGDRNTNTNLRYKLGKNLNYNPKEVFVIKDPRQAQLPVPNLSTTYVFATGNDFFAYPNNYNYYVSYYKDTFQHGGISIEEMVVPLITLTPKKR</sequence>
<dbReference type="EMBL" id="AWUY01000080">
    <property type="protein sequence ID" value="ERJ77398.1"/>
    <property type="molecule type" value="Genomic_DNA"/>
</dbReference>